<dbReference type="PROSITE" id="PS50977">
    <property type="entry name" value="HTH_TETR_2"/>
    <property type="match status" value="1"/>
</dbReference>
<dbReference type="InterPro" id="IPR050624">
    <property type="entry name" value="HTH-type_Tx_Regulator"/>
</dbReference>
<dbReference type="GO" id="GO:0003677">
    <property type="term" value="F:DNA binding"/>
    <property type="evidence" value="ECO:0007669"/>
    <property type="project" value="UniProtKB-UniRule"/>
</dbReference>
<organism evidence="4 5">
    <name type="scientific">Methanobrevibacter cuticularis</name>
    <dbReference type="NCBI Taxonomy" id="47311"/>
    <lineage>
        <taxon>Archaea</taxon>
        <taxon>Methanobacteriati</taxon>
        <taxon>Methanobacteriota</taxon>
        <taxon>Methanomada group</taxon>
        <taxon>Methanobacteria</taxon>
        <taxon>Methanobacteriales</taxon>
        <taxon>Methanobacteriaceae</taxon>
        <taxon>Methanobrevibacter</taxon>
    </lineage>
</organism>
<accession>A0A166DBN5</accession>
<dbReference type="PATRIC" id="fig|47311.3.peg.1685"/>
<dbReference type="Gene3D" id="1.10.357.10">
    <property type="entry name" value="Tetracycline Repressor, domain 2"/>
    <property type="match status" value="1"/>
</dbReference>
<feature type="DNA-binding region" description="H-T-H motif" evidence="2">
    <location>
        <begin position="27"/>
        <end position="46"/>
    </location>
</feature>
<proteinExistence type="predicted"/>
<comment type="caution">
    <text evidence="4">The sequence shown here is derived from an EMBL/GenBank/DDBJ whole genome shotgun (WGS) entry which is preliminary data.</text>
</comment>
<keyword evidence="1 2" id="KW-0238">DNA-binding</keyword>
<feature type="domain" description="HTH tetR-type" evidence="3">
    <location>
        <begin position="4"/>
        <end position="64"/>
    </location>
</feature>
<dbReference type="InterPro" id="IPR009057">
    <property type="entry name" value="Homeodomain-like_sf"/>
</dbReference>
<dbReference type="PANTHER" id="PTHR43479">
    <property type="entry name" value="ACREF/ENVCD OPERON REPRESSOR-RELATED"/>
    <property type="match status" value="1"/>
</dbReference>
<dbReference type="AlphaFoldDB" id="A0A166DBN5"/>
<dbReference type="PRINTS" id="PR00455">
    <property type="entry name" value="HTHTETR"/>
</dbReference>
<dbReference type="RefSeq" id="WP_067260107.1">
    <property type="nucleotide sequence ID" value="NZ_LWMW01000119.1"/>
</dbReference>
<keyword evidence="5" id="KW-1185">Reference proteome</keyword>
<dbReference type="STRING" id="47311.MBCUT_15490"/>
<gene>
    <name evidence="4" type="primary">icaR</name>
    <name evidence="4" type="ORF">MBCUT_15490</name>
</gene>
<dbReference type="PANTHER" id="PTHR43479:SF11">
    <property type="entry name" value="ACREF_ENVCD OPERON REPRESSOR-RELATED"/>
    <property type="match status" value="1"/>
</dbReference>
<evidence type="ECO:0000256" key="2">
    <source>
        <dbReference type="PROSITE-ProRule" id="PRU00335"/>
    </source>
</evidence>
<evidence type="ECO:0000313" key="4">
    <source>
        <dbReference type="EMBL" id="KZX15416.1"/>
    </source>
</evidence>
<dbReference type="SUPFAM" id="SSF46689">
    <property type="entry name" value="Homeodomain-like"/>
    <property type="match status" value="1"/>
</dbReference>
<evidence type="ECO:0000256" key="1">
    <source>
        <dbReference type="ARBA" id="ARBA00023125"/>
    </source>
</evidence>
<evidence type="ECO:0000313" key="5">
    <source>
        <dbReference type="Proteomes" id="UP000077275"/>
    </source>
</evidence>
<evidence type="ECO:0000259" key="3">
    <source>
        <dbReference type="PROSITE" id="PS50977"/>
    </source>
</evidence>
<name>A0A166DBN5_9EURY</name>
<dbReference type="Pfam" id="PF00440">
    <property type="entry name" value="TetR_N"/>
    <property type="match status" value="1"/>
</dbReference>
<dbReference type="InterPro" id="IPR001647">
    <property type="entry name" value="HTH_TetR"/>
</dbReference>
<dbReference type="Proteomes" id="UP000077275">
    <property type="component" value="Unassembled WGS sequence"/>
</dbReference>
<dbReference type="OrthoDB" id="135877at2157"/>
<reference evidence="4 5" key="1">
    <citation type="submission" date="2016-04" db="EMBL/GenBank/DDBJ databases">
        <title>Genome sequence of Methanobrevibacter cuticularis DSM 11139.</title>
        <authorList>
            <person name="Poehlein A."/>
            <person name="Seedorf H."/>
            <person name="Daniel R."/>
        </authorList>
    </citation>
    <scope>NUCLEOTIDE SEQUENCE [LARGE SCALE GENOMIC DNA]</scope>
    <source>
        <strain evidence="4 5">DSM 11139</strain>
    </source>
</reference>
<sequence length="242" mass="28878">MNKISTKEKIFNEALDLFSDKGYNEVSIREIAKKVGIKESSIYNHYLKKESILDSIFDYFMRKMNETSISQEHMEQLLTKSPRVLYNFGSEQVKYQFSNPVMIKILRLIFIELYHNQKISDFFLKELINGPILFWTMFFQSLMDKKIIRKSDPKKLAENYYNYAMFKIFETMVLKYPTNLNEKEIEKVFNDIEYHFNFILSAVSIDKNIHLKISNSSKDDISKTHCNINNRNIDYKEKKGME</sequence>
<dbReference type="EMBL" id="LWMW01000119">
    <property type="protein sequence ID" value="KZX15416.1"/>
    <property type="molecule type" value="Genomic_DNA"/>
</dbReference>
<protein>
    <submittedName>
        <fullName evidence="4">Biofilm operon icaADBC HTH-type negative transcriptional regulator IcaR</fullName>
    </submittedName>
</protein>